<gene>
    <name evidence="1" type="ORF">ANCCAN_28931</name>
</gene>
<comment type="caution">
    <text evidence="1">The sequence shown here is derived from an EMBL/GenBank/DDBJ whole genome shotgun (WGS) entry which is preliminary data.</text>
</comment>
<dbReference type="AlphaFoldDB" id="A0A368F131"/>
<keyword evidence="2" id="KW-1185">Reference proteome</keyword>
<dbReference type="EMBL" id="JOJR01012363">
    <property type="protein sequence ID" value="RCN25358.1"/>
    <property type="molecule type" value="Genomic_DNA"/>
</dbReference>
<proteinExistence type="predicted"/>
<protein>
    <submittedName>
        <fullName evidence="1">Uncharacterized protein</fullName>
    </submittedName>
</protein>
<reference evidence="1 2" key="1">
    <citation type="submission" date="2014-10" db="EMBL/GenBank/DDBJ databases">
        <title>Draft genome of the hookworm Ancylostoma caninum.</title>
        <authorList>
            <person name="Mitreva M."/>
        </authorList>
    </citation>
    <scope>NUCLEOTIDE SEQUENCE [LARGE SCALE GENOMIC DNA]</scope>
    <source>
        <strain evidence="1 2">Baltimore</strain>
    </source>
</reference>
<accession>A0A368F131</accession>
<organism evidence="1 2">
    <name type="scientific">Ancylostoma caninum</name>
    <name type="common">Dog hookworm</name>
    <dbReference type="NCBI Taxonomy" id="29170"/>
    <lineage>
        <taxon>Eukaryota</taxon>
        <taxon>Metazoa</taxon>
        <taxon>Ecdysozoa</taxon>
        <taxon>Nematoda</taxon>
        <taxon>Chromadorea</taxon>
        <taxon>Rhabditida</taxon>
        <taxon>Rhabditina</taxon>
        <taxon>Rhabditomorpha</taxon>
        <taxon>Strongyloidea</taxon>
        <taxon>Ancylostomatidae</taxon>
        <taxon>Ancylostomatinae</taxon>
        <taxon>Ancylostoma</taxon>
    </lineage>
</organism>
<name>A0A368F131_ANCCA</name>
<dbReference type="Proteomes" id="UP000252519">
    <property type="component" value="Unassembled WGS sequence"/>
</dbReference>
<sequence length="46" mass="5525">MIRSAEEQLWQRQKSPLLRITSFCLLILTGTKQRLHCLVISEWIKR</sequence>
<evidence type="ECO:0000313" key="2">
    <source>
        <dbReference type="Proteomes" id="UP000252519"/>
    </source>
</evidence>
<evidence type="ECO:0000313" key="1">
    <source>
        <dbReference type="EMBL" id="RCN25358.1"/>
    </source>
</evidence>